<dbReference type="Pfam" id="PF10050">
    <property type="entry name" value="DUF2284"/>
    <property type="match status" value="1"/>
</dbReference>
<gene>
    <name evidence="1" type="ORF">MNBD_NITROSPINAE04-1563</name>
</gene>
<name>A0A3B1BTA6_9ZZZZ</name>
<evidence type="ECO:0008006" key="2">
    <source>
        <dbReference type="Google" id="ProtNLM"/>
    </source>
</evidence>
<protein>
    <recommendedName>
        <fullName evidence="2">DUF2284 domain-containing protein</fullName>
    </recommendedName>
</protein>
<dbReference type="EMBL" id="UOGA01000194">
    <property type="protein sequence ID" value="VAX21159.1"/>
    <property type="molecule type" value="Genomic_DNA"/>
</dbReference>
<dbReference type="InterPro" id="IPR019271">
    <property type="entry name" value="DUF2284_metal-binding"/>
</dbReference>
<accession>A0A3B1BTA6</accession>
<sequence>MSDINKALKELEKASLEKGAYRAKAFPASQVIVDERVRMKCEIPLCPHFGHCLTCPPNIMSVDEFRKALEKYQTALMVQTRSSITGEIEEADKKEVLKYISNPVGYKAKGNEAQDVVNDLDNMKLAAIRLHQLINEVEGAAMAMGYHYATGLIGGECMLCSECVGPGANEKCRFPYQARPSMEGVGIDVLKTSVNAGLPFEIPPKSEIIWSGLILVD</sequence>
<evidence type="ECO:0000313" key="1">
    <source>
        <dbReference type="EMBL" id="VAX21159.1"/>
    </source>
</evidence>
<reference evidence="1" key="1">
    <citation type="submission" date="2018-06" db="EMBL/GenBank/DDBJ databases">
        <authorList>
            <person name="Zhirakovskaya E."/>
        </authorList>
    </citation>
    <scope>NUCLEOTIDE SEQUENCE</scope>
</reference>
<dbReference type="AlphaFoldDB" id="A0A3B1BTA6"/>
<proteinExistence type="predicted"/>
<organism evidence="1">
    <name type="scientific">hydrothermal vent metagenome</name>
    <dbReference type="NCBI Taxonomy" id="652676"/>
    <lineage>
        <taxon>unclassified sequences</taxon>
        <taxon>metagenomes</taxon>
        <taxon>ecological metagenomes</taxon>
    </lineage>
</organism>